<comment type="caution">
    <text evidence="3">The sequence shown here is derived from an EMBL/GenBank/DDBJ whole genome shotgun (WGS) entry which is preliminary data.</text>
</comment>
<dbReference type="RefSeq" id="WP_120697044.1">
    <property type="nucleotide sequence ID" value="NZ_RBDX01000007.1"/>
</dbReference>
<evidence type="ECO:0000256" key="1">
    <source>
        <dbReference type="SAM" id="MobiDB-lite"/>
    </source>
</evidence>
<feature type="region of interest" description="Disordered" evidence="1">
    <location>
        <begin position="164"/>
        <end position="247"/>
    </location>
</feature>
<dbReference type="Proteomes" id="UP000275024">
    <property type="component" value="Unassembled WGS sequence"/>
</dbReference>
<dbReference type="OrthoDB" id="3824824at2"/>
<accession>A0A3A9WAQ5</accession>
<protein>
    <submittedName>
        <fullName evidence="3">DUF461 domain-containing protein</fullName>
    </submittedName>
</protein>
<dbReference type="PROSITE" id="PS51257">
    <property type="entry name" value="PROKAR_LIPOPROTEIN"/>
    <property type="match status" value="1"/>
</dbReference>
<proteinExistence type="predicted"/>
<evidence type="ECO:0000313" key="6">
    <source>
        <dbReference type="Proteomes" id="UP000275024"/>
    </source>
</evidence>
<feature type="signal peptide" evidence="2">
    <location>
        <begin position="1"/>
        <end position="26"/>
    </location>
</feature>
<evidence type="ECO:0000313" key="5">
    <source>
        <dbReference type="Proteomes" id="UP000268652"/>
    </source>
</evidence>
<keyword evidence="2" id="KW-0732">Signal</keyword>
<gene>
    <name evidence="4" type="ORF">D7318_12725</name>
    <name evidence="3" type="ORF">D7319_11770</name>
</gene>
<feature type="chain" id="PRO_5017474357" evidence="2">
    <location>
        <begin position="27"/>
        <end position="247"/>
    </location>
</feature>
<dbReference type="AlphaFoldDB" id="A0A3A9WAQ5"/>
<dbReference type="EMBL" id="RBDY01000007">
    <property type="protein sequence ID" value="RKN23360.1"/>
    <property type="molecule type" value="Genomic_DNA"/>
</dbReference>
<evidence type="ECO:0000313" key="3">
    <source>
        <dbReference type="EMBL" id="RKN09722.1"/>
    </source>
</evidence>
<sequence length="247" mass="24755">MSSSLRRGVAAAFFAFSTAAALSACGAGNDAETGKTRPDNASAQVDDIKVQSINVVLPEGRESPGGVTGRVFNEGTSDQVLEAIALPDSDQRVELIPAEGESEVVVPARGSVALGGEGNVTALIADPAAGGIALGDAEQLVFVLSETGEIPLSARVVPDNGTFEHFEDWAPTAPPEPDPSETPGEPEGPEDGAIGETGETGDLENPETPETPETGEVEGGGATDDEGTVDGTTDGGVAEGTVDGTVG</sequence>
<reference evidence="5 6" key="1">
    <citation type="submission" date="2018-09" db="EMBL/GenBank/DDBJ databases">
        <title>Streptomyces sp. nov. DS1-2, an endophytic actinomycete isolated from roots of Dendrobium scabrilingue.</title>
        <authorList>
            <person name="Kuncharoen N."/>
            <person name="Kudo T."/>
            <person name="Ohkuma M."/>
            <person name="Yuki M."/>
            <person name="Tanasupawat S."/>
        </authorList>
    </citation>
    <scope>NUCLEOTIDE SEQUENCE [LARGE SCALE GENOMIC DNA]</scope>
    <source>
        <strain evidence="3 6">AZ1-7</strain>
        <strain evidence="4 5">DS1-2</strain>
    </source>
</reference>
<evidence type="ECO:0000256" key="2">
    <source>
        <dbReference type="SAM" id="SignalP"/>
    </source>
</evidence>
<dbReference type="Proteomes" id="UP000268652">
    <property type="component" value="Unassembled WGS sequence"/>
</dbReference>
<keyword evidence="5" id="KW-1185">Reference proteome</keyword>
<organism evidence="3 6">
    <name type="scientific">Streptomyces radicis</name>
    <dbReference type="NCBI Taxonomy" id="1750517"/>
    <lineage>
        <taxon>Bacteria</taxon>
        <taxon>Bacillati</taxon>
        <taxon>Actinomycetota</taxon>
        <taxon>Actinomycetes</taxon>
        <taxon>Kitasatosporales</taxon>
        <taxon>Streptomycetaceae</taxon>
        <taxon>Streptomyces</taxon>
    </lineage>
</organism>
<evidence type="ECO:0000313" key="4">
    <source>
        <dbReference type="EMBL" id="RKN23360.1"/>
    </source>
</evidence>
<name>A0A3A9WAQ5_9ACTN</name>
<dbReference type="EMBL" id="RBDX01000007">
    <property type="protein sequence ID" value="RKN09722.1"/>
    <property type="molecule type" value="Genomic_DNA"/>
</dbReference>